<dbReference type="PATRIC" id="fig|632773.3.peg.1548"/>
<feature type="binding site" evidence="9">
    <location>
        <begin position="30"/>
        <end position="37"/>
    </location>
    <ligand>
        <name>ATP</name>
        <dbReference type="ChEBI" id="CHEBI:30616"/>
    </ligand>
</feature>
<comment type="catalytic activity">
    <reaction evidence="8 9">
        <text>(R)-pantoate + beta-alanine + ATP = (R)-pantothenate + AMP + diphosphate + H(+)</text>
        <dbReference type="Rhea" id="RHEA:10912"/>
        <dbReference type="ChEBI" id="CHEBI:15378"/>
        <dbReference type="ChEBI" id="CHEBI:15980"/>
        <dbReference type="ChEBI" id="CHEBI:29032"/>
        <dbReference type="ChEBI" id="CHEBI:30616"/>
        <dbReference type="ChEBI" id="CHEBI:33019"/>
        <dbReference type="ChEBI" id="CHEBI:57966"/>
        <dbReference type="ChEBI" id="CHEBI:456215"/>
        <dbReference type="EC" id="6.3.2.1"/>
    </reaction>
</comment>
<comment type="subcellular location">
    <subcellularLocation>
        <location evidence="9">Cytoplasm</location>
    </subcellularLocation>
</comment>
<keyword evidence="7 9" id="KW-0067">ATP-binding</keyword>
<dbReference type="GO" id="GO:0004592">
    <property type="term" value="F:pantoate-beta-alanine ligase activity"/>
    <property type="evidence" value="ECO:0007669"/>
    <property type="project" value="UniProtKB-UniRule"/>
</dbReference>
<keyword evidence="4 9" id="KW-0436">Ligase</keyword>
<feature type="binding site" evidence="9">
    <location>
        <position position="153"/>
    </location>
    <ligand>
        <name>(R)-pantoate</name>
        <dbReference type="ChEBI" id="CHEBI:15980"/>
    </ligand>
</feature>
<keyword evidence="3 9" id="KW-0963">Cytoplasm</keyword>
<organism evidence="10 11">
    <name type="scientific">Salisediminibacterium beveridgei</name>
    <dbReference type="NCBI Taxonomy" id="632773"/>
    <lineage>
        <taxon>Bacteria</taxon>
        <taxon>Bacillati</taxon>
        <taxon>Bacillota</taxon>
        <taxon>Bacilli</taxon>
        <taxon>Bacillales</taxon>
        <taxon>Bacillaceae</taxon>
        <taxon>Salisediminibacterium</taxon>
    </lineage>
</organism>
<dbReference type="InterPro" id="IPR004821">
    <property type="entry name" value="Cyt_trans-like"/>
</dbReference>
<evidence type="ECO:0000256" key="8">
    <source>
        <dbReference type="ARBA" id="ARBA00048258"/>
    </source>
</evidence>
<dbReference type="PANTHER" id="PTHR21299:SF1">
    <property type="entry name" value="PANTOATE--BETA-ALANINE LIGASE"/>
    <property type="match status" value="1"/>
</dbReference>
<keyword evidence="11" id="KW-1185">Reference proteome</keyword>
<gene>
    <name evidence="9 10" type="primary">panC</name>
    <name evidence="10" type="ORF">BBEV_1472</name>
</gene>
<evidence type="ECO:0000256" key="3">
    <source>
        <dbReference type="ARBA" id="ARBA00022490"/>
    </source>
</evidence>
<keyword evidence="6 9" id="KW-0547">Nucleotide-binding</keyword>
<name>A0A1D7QV03_9BACI</name>
<dbReference type="HAMAP" id="MF_00158">
    <property type="entry name" value="PanC"/>
    <property type="match status" value="1"/>
</dbReference>
<proteinExistence type="inferred from homology"/>
<keyword evidence="5 9" id="KW-0566">Pantothenate biosynthesis</keyword>
<comment type="subunit">
    <text evidence="9">Homodimer.</text>
</comment>
<dbReference type="Gene3D" id="3.30.1300.10">
    <property type="entry name" value="Pantoate-beta-alanine ligase, C-terminal domain"/>
    <property type="match status" value="1"/>
</dbReference>
<dbReference type="Gene3D" id="3.40.50.620">
    <property type="entry name" value="HUPs"/>
    <property type="match status" value="1"/>
</dbReference>
<evidence type="ECO:0000256" key="4">
    <source>
        <dbReference type="ARBA" id="ARBA00022598"/>
    </source>
</evidence>
<reference evidence="10 11" key="1">
    <citation type="submission" date="2015-08" db="EMBL/GenBank/DDBJ databases">
        <title>The complete genome sequence of Bacillus beveridgei MLTeJB.</title>
        <authorList>
            <person name="Hanson T.E."/>
            <person name="Mesa C."/>
            <person name="Basesman S.M."/>
            <person name="Oremland R.S."/>
        </authorList>
    </citation>
    <scope>NUCLEOTIDE SEQUENCE [LARGE SCALE GENOMIC DNA]</scope>
    <source>
        <strain evidence="10 11">MLTeJB</strain>
    </source>
</reference>
<evidence type="ECO:0000256" key="9">
    <source>
        <dbReference type="HAMAP-Rule" id="MF_00158"/>
    </source>
</evidence>
<sequence length="286" mass="32042">MNVIYSISDLKKSILAQKRAHRSIAFVPTMGYLHDGHLSLVKDAKEAGDTIVMSIFVNPLQFGPGEDFDTYPRDHERDIALAKENGVDILFLPNQDELYPRNMSATIKVHEGTDVLCGRSRPGHFDGVATVVMKLFQLVEPDVACFGMKDAQQVAIIERLVEDFHLSVEINRGDIVRESDGLAMSSRNVRLIDAERNEAPLISTILKETVDFIHRGRYSSPQEAANDACQRLSKELSADVEYVELLTFPDLSEPDTFSTQEMLLATAVKYSEVRLIDNQLITKETT</sequence>
<dbReference type="NCBIfam" id="TIGR00125">
    <property type="entry name" value="cyt_tran_rel"/>
    <property type="match status" value="1"/>
</dbReference>
<comment type="function">
    <text evidence="9">Catalyzes the condensation of pantoate with beta-alanine in an ATP-dependent reaction via a pantoyl-adenylate intermediate.</text>
</comment>
<evidence type="ECO:0000313" key="11">
    <source>
        <dbReference type="Proteomes" id="UP000094463"/>
    </source>
</evidence>
<dbReference type="AlphaFoldDB" id="A0A1D7QV03"/>
<accession>A0A1D7QV03</accession>
<feature type="binding site" evidence="9">
    <location>
        <begin position="147"/>
        <end position="150"/>
    </location>
    <ligand>
        <name>ATP</name>
        <dbReference type="ChEBI" id="CHEBI:30616"/>
    </ligand>
</feature>
<feature type="binding site" evidence="9">
    <location>
        <begin position="184"/>
        <end position="187"/>
    </location>
    <ligand>
        <name>ATP</name>
        <dbReference type="ChEBI" id="CHEBI:30616"/>
    </ligand>
</feature>
<dbReference type="InterPro" id="IPR014729">
    <property type="entry name" value="Rossmann-like_a/b/a_fold"/>
</dbReference>
<dbReference type="Pfam" id="PF02569">
    <property type="entry name" value="Pantoate_ligase"/>
    <property type="match status" value="1"/>
</dbReference>
<dbReference type="PANTHER" id="PTHR21299">
    <property type="entry name" value="CYTIDYLATE KINASE/PANTOATE-BETA-ALANINE LIGASE"/>
    <property type="match status" value="1"/>
</dbReference>
<dbReference type="KEGG" id="bbev:BBEV_1472"/>
<dbReference type="RefSeq" id="WP_069364875.1">
    <property type="nucleotide sequence ID" value="NZ_CP012502.1"/>
</dbReference>
<dbReference type="InterPro" id="IPR003721">
    <property type="entry name" value="Pantoate_ligase"/>
</dbReference>
<dbReference type="GO" id="GO:0015940">
    <property type="term" value="P:pantothenate biosynthetic process"/>
    <property type="evidence" value="ECO:0007669"/>
    <property type="project" value="UniProtKB-UniRule"/>
</dbReference>
<dbReference type="Proteomes" id="UP000094463">
    <property type="component" value="Chromosome"/>
</dbReference>
<comment type="pathway">
    <text evidence="1 9">Cofactor biosynthesis; (R)-pantothenate biosynthesis; (R)-pantothenate from (R)-pantoate and beta-alanine: step 1/1.</text>
</comment>
<dbReference type="SUPFAM" id="SSF52374">
    <property type="entry name" value="Nucleotidylyl transferase"/>
    <property type="match status" value="1"/>
</dbReference>
<dbReference type="CDD" id="cd00560">
    <property type="entry name" value="PanC"/>
    <property type="match status" value="1"/>
</dbReference>
<evidence type="ECO:0000256" key="6">
    <source>
        <dbReference type="ARBA" id="ARBA00022741"/>
    </source>
</evidence>
<feature type="binding site" evidence="9">
    <location>
        <position position="61"/>
    </location>
    <ligand>
        <name>(R)-pantoate</name>
        <dbReference type="ChEBI" id="CHEBI:15980"/>
    </ligand>
</feature>
<comment type="similarity">
    <text evidence="2 9">Belongs to the pantothenate synthetase family.</text>
</comment>
<dbReference type="EC" id="6.3.2.1" evidence="9"/>
<dbReference type="OrthoDB" id="9773087at2"/>
<dbReference type="GO" id="GO:0005829">
    <property type="term" value="C:cytosol"/>
    <property type="evidence" value="ECO:0007669"/>
    <property type="project" value="TreeGrafter"/>
</dbReference>
<dbReference type="NCBIfam" id="TIGR00018">
    <property type="entry name" value="panC"/>
    <property type="match status" value="1"/>
</dbReference>
<feature type="binding site" evidence="9">
    <location>
        <position position="176"/>
    </location>
    <ligand>
        <name>ATP</name>
        <dbReference type="ChEBI" id="CHEBI:30616"/>
    </ligand>
</feature>
<evidence type="ECO:0000256" key="1">
    <source>
        <dbReference type="ARBA" id="ARBA00004990"/>
    </source>
</evidence>
<dbReference type="FunFam" id="3.40.50.620:FF:000013">
    <property type="entry name" value="Pantothenate synthetase"/>
    <property type="match status" value="1"/>
</dbReference>
<dbReference type="EMBL" id="CP012502">
    <property type="protein sequence ID" value="AOM82835.1"/>
    <property type="molecule type" value="Genomic_DNA"/>
</dbReference>
<dbReference type="GO" id="GO:0005524">
    <property type="term" value="F:ATP binding"/>
    <property type="evidence" value="ECO:0007669"/>
    <property type="project" value="UniProtKB-KW"/>
</dbReference>
<dbReference type="InterPro" id="IPR042176">
    <property type="entry name" value="Pantoate_ligase_C"/>
</dbReference>
<evidence type="ECO:0000313" key="10">
    <source>
        <dbReference type="EMBL" id="AOM82835.1"/>
    </source>
</evidence>
<protein>
    <recommendedName>
        <fullName evidence="9">Pantothenate synthetase</fullName>
        <shortName evidence="9">PS</shortName>
        <ecNumber evidence="9">6.3.2.1</ecNumber>
    </recommendedName>
    <alternativeName>
        <fullName evidence="9">Pantoate--beta-alanine ligase</fullName>
    </alternativeName>
    <alternativeName>
        <fullName evidence="9">Pantoate-activating enzyme</fullName>
    </alternativeName>
</protein>
<comment type="miscellaneous">
    <text evidence="9">The reaction proceeds by a bi uni uni bi ping pong mechanism.</text>
</comment>
<dbReference type="UniPathway" id="UPA00028">
    <property type="reaction ID" value="UER00005"/>
</dbReference>
<evidence type="ECO:0000256" key="7">
    <source>
        <dbReference type="ARBA" id="ARBA00022840"/>
    </source>
</evidence>
<evidence type="ECO:0000256" key="2">
    <source>
        <dbReference type="ARBA" id="ARBA00009256"/>
    </source>
</evidence>
<evidence type="ECO:0000256" key="5">
    <source>
        <dbReference type="ARBA" id="ARBA00022655"/>
    </source>
</evidence>
<feature type="active site" description="Proton donor" evidence="9">
    <location>
        <position position="37"/>
    </location>
</feature>
<feature type="binding site" evidence="9">
    <location>
        <position position="61"/>
    </location>
    <ligand>
        <name>beta-alanine</name>
        <dbReference type="ChEBI" id="CHEBI:57966"/>
    </ligand>
</feature>
<dbReference type="STRING" id="632773.BBEV_1472"/>